<name>A0A8S2TE53_9BILA</name>
<accession>A0A8S2TE53</accession>
<dbReference type="EMBL" id="CAJOBA010055526">
    <property type="protein sequence ID" value="CAF4284424.1"/>
    <property type="molecule type" value="Genomic_DNA"/>
</dbReference>
<dbReference type="PANTHER" id="PTHR46599">
    <property type="entry name" value="PIGGYBAC TRANSPOSABLE ELEMENT-DERIVED PROTEIN 4"/>
    <property type="match status" value="1"/>
</dbReference>
<feature type="region of interest" description="Disordered" evidence="1">
    <location>
        <begin position="31"/>
        <end position="50"/>
    </location>
</feature>
<protein>
    <recommendedName>
        <fullName evidence="2">PiggyBac transposable element-derived protein domain-containing protein</fullName>
    </recommendedName>
</protein>
<evidence type="ECO:0000313" key="4">
    <source>
        <dbReference type="EMBL" id="CAF4284424.1"/>
    </source>
</evidence>
<dbReference type="PANTHER" id="PTHR46599:SF3">
    <property type="entry name" value="PIGGYBAC TRANSPOSABLE ELEMENT-DERIVED PROTEIN 4"/>
    <property type="match status" value="1"/>
</dbReference>
<gene>
    <name evidence="3" type="ORF">OVA965_LOCUS36701</name>
    <name evidence="4" type="ORF">TMI583_LOCUS37723</name>
</gene>
<comment type="caution">
    <text evidence="4">The sequence shown here is derived from an EMBL/GenBank/DDBJ whole genome shotgun (WGS) entry which is preliminary data.</text>
</comment>
<dbReference type="AlphaFoldDB" id="A0A8S2TE53"/>
<evidence type="ECO:0000313" key="5">
    <source>
        <dbReference type="Proteomes" id="UP000682733"/>
    </source>
</evidence>
<organism evidence="4 5">
    <name type="scientific">Didymodactylos carnosus</name>
    <dbReference type="NCBI Taxonomy" id="1234261"/>
    <lineage>
        <taxon>Eukaryota</taxon>
        <taxon>Metazoa</taxon>
        <taxon>Spiralia</taxon>
        <taxon>Gnathifera</taxon>
        <taxon>Rotifera</taxon>
        <taxon>Eurotatoria</taxon>
        <taxon>Bdelloidea</taxon>
        <taxon>Philodinida</taxon>
        <taxon>Philodinidae</taxon>
        <taxon>Didymodactylos</taxon>
    </lineage>
</organism>
<dbReference type="Proteomes" id="UP000682733">
    <property type="component" value="Unassembled WGS sequence"/>
</dbReference>
<dbReference type="EMBL" id="CAJNOK010033549">
    <property type="protein sequence ID" value="CAF1495463.1"/>
    <property type="molecule type" value="Genomic_DNA"/>
</dbReference>
<dbReference type="Proteomes" id="UP000677228">
    <property type="component" value="Unassembled WGS sequence"/>
</dbReference>
<sequence length="224" mass="25256">MATCTTNHPHEIEVDSESEGDSTMEIDAVYSSDVDSSESDDEIGSSKQQSTDRIWKKTAFKPHLFSFDETNAGLSSNIDAMKDATPLEFFQLLFNETIIDLIVEETNKYQAFSNNDATSSASSHQAKWTETNRSEIYTFLATIMLMSVTKKNKILDYWSTDPMIITPMFGSRPITSDNPVRLTGRHFPSLVPATATQESPQRDCIVCSRTSRRQKKRKKNTLSM</sequence>
<feature type="domain" description="PiggyBac transposable element-derived protein" evidence="2">
    <location>
        <begin position="85"/>
        <end position="165"/>
    </location>
</feature>
<evidence type="ECO:0000256" key="1">
    <source>
        <dbReference type="SAM" id="MobiDB-lite"/>
    </source>
</evidence>
<proteinExistence type="predicted"/>
<reference evidence="4" key="1">
    <citation type="submission" date="2021-02" db="EMBL/GenBank/DDBJ databases">
        <authorList>
            <person name="Nowell W R."/>
        </authorList>
    </citation>
    <scope>NUCLEOTIDE SEQUENCE</scope>
</reference>
<evidence type="ECO:0000259" key="2">
    <source>
        <dbReference type="Pfam" id="PF13843"/>
    </source>
</evidence>
<dbReference type="Pfam" id="PF13843">
    <property type="entry name" value="DDE_Tnp_1_7"/>
    <property type="match status" value="1"/>
</dbReference>
<feature type="region of interest" description="Disordered" evidence="1">
    <location>
        <begin position="1"/>
        <end position="23"/>
    </location>
</feature>
<evidence type="ECO:0000313" key="3">
    <source>
        <dbReference type="EMBL" id="CAF1495463.1"/>
    </source>
</evidence>
<dbReference type="InterPro" id="IPR029526">
    <property type="entry name" value="PGBD"/>
</dbReference>
<feature type="compositionally biased region" description="Acidic residues" evidence="1">
    <location>
        <begin position="14"/>
        <end position="23"/>
    </location>
</feature>